<feature type="transmembrane region" description="Helical" evidence="1">
    <location>
        <begin position="169"/>
        <end position="193"/>
    </location>
</feature>
<accession>A0A844FQ03</accession>
<gene>
    <name evidence="2" type="ORF">FYJ61_09690</name>
</gene>
<name>A0A844FQ03_9LACO</name>
<evidence type="ECO:0008006" key="4">
    <source>
        <dbReference type="Google" id="ProtNLM"/>
    </source>
</evidence>
<feature type="transmembrane region" description="Helical" evidence="1">
    <location>
        <begin position="213"/>
        <end position="235"/>
    </location>
</feature>
<comment type="caution">
    <text evidence="2">The sequence shown here is derived from an EMBL/GenBank/DDBJ whole genome shotgun (WGS) entry which is preliminary data.</text>
</comment>
<keyword evidence="1" id="KW-0472">Membrane</keyword>
<dbReference type="EMBL" id="VUMW01000060">
    <property type="protein sequence ID" value="MST80680.1"/>
    <property type="molecule type" value="Genomic_DNA"/>
</dbReference>
<dbReference type="AlphaFoldDB" id="A0A844FQ03"/>
<keyword evidence="1" id="KW-1133">Transmembrane helix</keyword>
<keyword evidence="1" id="KW-0812">Transmembrane</keyword>
<feature type="transmembrane region" description="Helical" evidence="1">
    <location>
        <begin position="50"/>
        <end position="73"/>
    </location>
</feature>
<dbReference type="Proteomes" id="UP000452141">
    <property type="component" value="Unassembled WGS sequence"/>
</dbReference>
<feature type="transmembrane region" description="Helical" evidence="1">
    <location>
        <begin position="94"/>
        <end position="120"/>
    </location>
</feature>
<dbReference type="RefSeq" id="WP_154487616.1">
    <property type="nucleotide sequence ID" value="NZ_VUMW01000060.1"/>
</dbReference>
<reference evidence="2 3" key="1">
    <citation type="submission" date="2019-08" db="EMBL/GenBank/DDBJ databases">
        <title>In-depth cultivation of the pig gut microbiome towards novel bacterial diversity and tailored functional studies.</title>
        <authorList>
            <person name="Wylensek D."/>
            <person name="Hitch T.C.A."/>
            <person name="Clavel T."/>
        </authorList>
    </citation>
    <scope>NUCLEOTIDE SEQUENCE [LARGE SCALE GENOMIC DNA]</scope>
    <source>
        <strain evidence="2 3">WCA-470BD-2E</strain>
    </source>
</reference>
<evidence type="ECO:0000256" key="1">
    <source>
        <dbReference type="SAM" id="Phobius"/>
    </source>
</evidence>
<feature type="transmembrane region" description="Helical" evidence="1">
    <location>
        <begin position="126"/>
        <end position="157"/>
    </location>
</feature>
<organism evidence="2 3">
    <name type="scientific">Lactobacillus equicursoris</name>
    <dbReference type="NCBI Taxonomy" id="420645"/>
    <lineage>
        <taxon>Bacteria</taxon>
        <taxon>Bacillati</taxon>
        <taxon>Bacillota</taxon>
        <taxon>Bacilli</taxon>
        <taxon>Lactobacillales</taxon>
        <taxon>Lactobacillaceae</taxon>
        <taxon>Lactobacillus</taxon>
    </lineage>
</organism>
<protein>
    <recommendedName>
        <fullName evidence="4">ABC transporter permease</fullName>
    </recommendedName>
</protein>
<sequence length="251" mass="28269">MKELQAELYIRSARMKKYPLDSAAKLLVFTVAFMLVFVTNGSQLSDQAYAYAFLGYTCWSLLSETISSLYFDIHNRAQSGMLEQIYLMPKKVEFYFFIKNVVSLIFAAIEMVVIGLALTLVTRRPILIPAIAIIPILLVIVTIIGLGYLLIALAIWLKEISGIIQLVQYAYLLLLLAQIDFTMLAFKLLQVILPLEPMLNWLQLLATKANYGFGYYLAISITNSVLWLAIGLVMFKRSNHRVKVAGRVGGN</sequence>
<proteinExistence type="predicted"/>
<evidence type="ECO:0000313" key="2">
    <source>
        <dbReference type="EMBL" id="MST80680.1"/>
    </source>
</evidence>
<feature type="transmembrane region" description="Helical" evidence="1">
    <location>
        <begin position="20"/>
        <end position="38"/>
    </location>
</feature>
<evidence type="ECO:0000313" key="3">
    <source>
        <dbReference type="Proteomes" id="UP000452141"/>
    </source>
</evidence>